<evidence type="ECO:0000313" key="17">
    <source>
        <dbReference type="Proteomes" id="UP000664914"/>
    </source>
</evidence>
<dbReference type="PROSITE" id="PS52016">
    <property type="entry name" value="TONB_DEPENDENT_REC_3"/>
    <property type="match status" value="1"/>
</dbReference>
<evidence type="ECO:0000256" key="11">
    <source>
        <dbReference type="PROSITE-ProRule" id="PRU01360"/>
    </source>
</evidence>
<protein>
    <submittedName>
        <fullName evidence="16">TonB-dependent receptor</fullName>
    </submittedName>
</protein>
<evidence type="ECO:0000256" key="8">
    <source>
        <dbReference type="ARBA" id="ARBA00023077"/>
    </source>
</evidence>
<keyword evidence="8 12" id="KW-0798">TonB box</keyword>
<keyword evidence="5 11" id="KW-0812">Transmembrane</keyword>
<dbReference type="GO" id="GO:0006826">
    <property type="term" value="P:iron ion transport"/>
    <property type="evidence" value="ECO:0007669"/>
    <property type="project" value="UniProtKB-KW"/>
</dbReference>
<keyword evidence="16" id="KW-0675">Receptor</keyword>
<dbReference type="EMBL" id="CP059319">
    <property type="protein sequence ID" value="QTH20827.1"/>
    <property type="molecule type" value="Genomic_DNA"/>
</dbReference>
<reference evidence="16" key="1">
    <citation type="submission" date="2020-07" db="EMBL/GenBank/DDBJ databases">
        <authorList>
            <person name="Camacho E."/>
        </authorList>
    </citation>
    <scope>NUCLEOTIDE SEQUENCE</scope>
    <source>
        <strain evidence="16">MPO218</strain>
    </source>
</reference>
<keyword evidence="7" id="KW-0406">Ion transport</keyword>
<evidence type="ECO:0000259" key="15">
    <source>
        <dbReference type="Pfam" id="PF07715"/>
    </source>
</evidence>
<evidence type="ECO:0000256" key="13">
    <source>
        <dbReference type="SAM" id="SignalP"/>
    </source>
</evidence>
<dbReference type="Pfam" id="PF00593">
    <property type="entry name" value="TonB_dep_Rec_b-barrel"/>
    <property type="match status" value="1"/>
</dbReference>
<feature type="domain" description="TonB-dependent receptor plug" evidence="15">
    <location>
        <begin position="70"/>
        <end position="177"/>
    </location>
</feature>
<dbReference type="PANTHER" id="PTHR32552">
    <property type="entry name" value="FERRICHROME IRON RECEPTOR-RELATED"/>
    <property type="match status" value="1"/>
</dbReference>
<dbReference type="InterPro" id="IPR039426">
    <property type="entry name" value="TonB-dep_rcpt-like"/>
</dbReference>
<evidence type="ECO:0000256" key="6">
    <source>
        <dbReference type="ARBA" id="ARBA00023004"/>
    </source>
</evidence>
<evidence type="ECO:0000256" key="9">
    <source>
        <dbReference type="ARBA" id="ARBA00023136"/>
    </source>
</evidence>
<dbReference type="InterPro" id="IPR036942">
    <property type="entry name" value="Beta-barrel_TonB_sf"/>
</dbReference>
<evidence type="ECO:0000259" key="14">
    <source>
        <dbReference type="Pfam" id="PF00593"/>
    </source>
</evidence>
<dbReference type="Gene3D" id="2.40.170.20">
    <property type="entry name" value="TonB-dependent receptor, beta-barrel domain"/>
    <property type="match status" value="1"/>
</dbReference>
<comment type="subcellular location">
    <subcellularLocation>
        <location evidence="1 11">Cell outer membrane</location>
        <topology evidence="1 11">Multi-pass membrane protein</topology>
    </subcellularLocation>
</comment>
<keyword evidence="4" id="KW-0410">Iron transport</keyword>
<evidence type="ECO:0000256" key="1">
    <source>
        <dbReference type="ARBA" id="ARBA00004571"/>
    </source>
</evidence>
<gene>
    <name evidence="16" type="ORF">HRJ34_21265</name>
</gene>
<keyword evidence="10 11" id="KW-0998">Cell outer membrane</keyword>
<evidence type="ECO:0000256" key="3">
    <source>
        <dbReference type="ARBA" id="ARBA00022452"/>
    </source>
</evidence>
<evidence type="ECO:0000256" key="5">
    <source>
        <dbReference type="ARBA" id="ARBA00022692"/>
    </source>
</evidence>
<evidence type="ECO:0000256" key="2">
    <source>
        <dbReference type="ARBA" id="ARBA00022448"/>
    </source>
</evidence>
<feature type="domain" description="TonB-dependent receptor-like beta-barrel" evidence="14">
    <location>
        <begin position="319"/>
        <end position="741"/>
    </location>
</feature>
<keyword evidence="6" id="KW-0408">Iron</keyword>
<evidence type="ECO:0000256" key="10">
    <source>
        <dbReference type="ARBA" id="ARBA00023237"/>
    </source>
</evidence>
<dbReference type="InterPro" id="IPR000531">
    <property type="entry name" value="Beta-barrel_TonB"/>
</dbReference>
<dbReference type="CDD" id="cd01347">
    <property type="entry name" value="ligand_gated_channel"/>
    <property type="match status" value="1"/>
</dbReference>
<reference evidence="16" key="2">
    <citation type="submission" date="2021-04" db="EMBL/GenBank/DDBJ databases">
        <title>Isolation and genomic analysis of the ibuprofen-degrading bacterium Sphingomonas strain MPO218.</title>
        <authorList>
            <person name="Aulestia M."/>
            <person name="Flores A."/>
            <person name="Mangas E.L."/>
            <person name="Perez-Pulido A.J."/>
            <person name="Santero E."/>
            <person name="Camacho E.M."/>
        </authorList>
    </citation>
    <scope>NUCLEOTIDE SEQUENCE</scope>
    <source>
        <strain evidence="16">MPO218</strain>
    </source>
</reference>
<dbReference type="InterPro" id="IPR012910">
    <property type="entry name" value="Plug_dom"/>
</dbReference>
<proteinExistence type="inferred from homology"/>
<evidence type="ECO:0000313" key="16">
    <source>
        <dbReference type="EMBL" id="QTH20827.1"/>
    </source>
</evidence>
<dbReference type="PANTHER" id="PTHR32552:SF81">
    <property type="entry name" value="TONB-DEPENDENT OUTER MEMBRANE RECEPTOR"/>
    <property type="match status" value="1"/>
</dbReference>
<feature type="chain" id="PRO_5037285105" evidence="13">
    <location>
        <begin position="45"/>
        <end position="777"/>
    </location>
</feature>
<keyword evidence="13" id="KW-0732">Signal</keyword>
<sequence length="777" mass="82048">MDRPRGRSGHPTGSVETRRMKTLKLVISVSTAAVALAASMPAMAQDAQGAEDGASAGEIIVTAQKRAERLIDVPVAISAISADALTTQNINRLSEYFDRVPGLQYSNQRVSGLALRGVTTGGATSPTVALLVDDVQFGGTTGTGQPPLPDFDASAVSRVEVLRGPQGTLYGASSLGGLIKYVLKEPDTKEFSGRIELGGTAVSHGDTGYAVRGSVNIPINDWLAVLGSGFKREDAAYLNNANPAALKAKDVNSRDVWGFRGAALIKPADNFRVVLSALRQKTDAMNSDLAITAGGVPVCAACTLPTSPNAATAVTTFEPVYGDLTINSLDSINKAKFQLYSARAELELGGVTITSISAWSRADNVITSDVSKVFGGLLKAVYGLPTAPTVQIANADRTHKFSQELRLGGDIGTSFTWLAGGFYTVEHAATDQTLIASGSLTATPYIGTGPGSYREYAGFADLTWHATDKLDIQVGGRYAHNKQHNESTLNTSPQTAPVFGSGTTIADSSDSAFTWLISPSYHFSRDIIAYARVATGYRPGGPNIAAPPSVAKSYSSDKVINYELGFKGKVVPGLLTLDASLFQIDWKDIQLQGTDSISSLTFLTNGGKARSRGLEFAASLTPWQGMSIDASLTFTDATLTEDLPTIVNATGLAGLNGDRLPFSAKVAANVTAQQVFPLTDRLEGNVGLTVVYVGDRAGTFVTDAANATRPRMLLPEYTTVDIRGGLTFDEVWSANLYVRNLFDKRGVAAADNRNGVNVPTALFIQPRTFGVTLARSF</sequence>
<evidence type="ECO:0000256" key="4">
    <source>
        <dbReference type="ARBA" id="ARBA00022496"/>
    </source>
</evidence>
<feature type="signal peptide" evidence="13">
    <location>
        <begin position="1"/>
        <end position="44"/>
    </location>
</feature>
<dbReference type="SUPFAM" id="SSF56935">
    <property type="entry name" value="Porins"/>
    <property type="match status" value="1"/>
</dbReference>
<organism evidence="16 17">
    <name type="scientific">Rhizorhabdus wittichii</name>
    <dbReference type="NCBI Taxonomy" id="160791"/>
    <lineage>
        <taxon>Bacteria</taxon>
        <taxon>Pseudomonadati</taxon>
        <taxon>Pseudomonadota</taxon>
        <taxon>Alphaproteobacteria</taxon>
        <taxon>Sphingomonadales</taxon>
        <taxon>Sphingomonadaceae</taxon>
        <taxon>Rhizorhabdus</taxon>
    </lineage>
</organism>
<evidence type="ECO:0000256" key="12">
    <source>
        <dbReference type="RuleBase" id="RU003357"/>
    </source>
</evidence>
<keyword evidence="3 11" id="KW-1134">Transmembrane beta strand</keyword>
<keyword evidence="9 11" id="KW-0472">Membrane</keyword>
<dbReference type="Pfam" id="PF07715">
    <property type="entry name" value="Plug"/>
    <property type="match status" value="1"/>
</dbReference>
<dbReference type="Proteomes" id="UP000664914">
    <property type="component" value="Chromosome"/>
</dbReference>
<name>A0A975D0T8_9SPHN</name>
<evidence type="ECO:0000256" key="7">
    <source>
        <dbReference type="ARBA" id="ARBA00023065"/>
    </source>
</evidence>
<dbReference type="GO" id="GO:0009279">
    <property type="term" value="C:cell outer membrane"/>
    <property type="evidence" value="ECO:0007669"/>
    <property type="project" value="UniProtKB-SubCell"/>
</dbReference>
<keyword evidence="2 11" id="KW-0813">Transport</keyword>
<comment type="similarity">
    <text evidence="11 12">Belongs to the TonB-dependent receptor family.</text>
</comment>
<accession>A0A975D0T8</accession>
<dbReference type="AlphaFoldDB" id="A0A975D0T8"/>